<organism evidence="11 12">
    <name type="scientific">Echeneis naucrates</name>
    <name type="common">Live sharksucker</name>
    <dbReference type="NCBI Taxonomy" id="173247"/>
    <lineage>
        <taxon>Eukaryota</taxon>
        <taxon>Metazoa</taxon>
        <taxon>Chordata</taxon>
        <taxon>Craniata</taxon>
        <taxon>Vertebrata</taxon>
        <taxon>Euteleostomi</taxon>
        <taxon>Actinopterygii</taxon>
        <taxon>Neopterygii</taxon>
        <taxon>Teleostei</taxon>
        <taxon>Neoteleostei</taxon>
        <taxon>Acanthomorphata</taxon>
        <taxon>Carangaria</taxon>
        <taxon>Carangiformes</taxon>
        <taxon>Echeneidae</taxon>
        <taxon>Echeneis</taxon>
    </lineage>
</organism>
<comment type="function">
    <text evidence="8">Structural component of specialized membrane microdomains known as tetraspanin-enriched microdomains (TERMs), which act as platforms for receptor clustering and signaling. Participates thereby in diverse biological functions such as cell signal transduction, adhesion, migration and protein trafficking. Regulates neuronal differentiation in response to NGF by facilitating NGF-mediated activation of NTRK1/TRKA receptor tyrosine kinase and subsequent downstream signaling pathways. Plays a role in the inhibition of TNFalpha-induced apoptosis. Mechanistically, inhibits the NF-kappa-B signaling pathway by blocking phosphorylation of CHUK. Also promotes the stability of the thiamine transporter 1/SLC19A2 in intestinal epithelial cells leading to an increase of thiamine uptake process.</text>
</comment>
<comment type="similarity">
    <text evidence="2 10">Belongs to the tetraspanin (TM4SF) family.</text>
</comment>
<dbReference type="GO" id="GO:0005886">
    <property type="term" value="C:plasma membrane"/>
    <property type="evidence" value="ECO:0007669"/>
    <property type="project" value="TreeGrafter"/>
</dbReference>
<dbReference type="InParanoid" id="A0A665W231"/>
<evidence type="ECO:0000256" key="4">
    <source>
        <dbReference type="ARBA" id="ARBA00022989"/>
    </source>
</evidence>
<evidence type="ECO:0000256" key="10">
    <source>
        <dbReference type="RuleBase" id="RU361218"/>
    </source>
</evidence>
<proteinExistence type="inferred from homology"/>
<evidence type="ECO:0000313" key="12">
    <source>
        <dbReference type="Proteomes" id="UP000472264"/>
    </source>
</evidence>
<name>A0A665W231_ECHNA</name>
<evidence type="ECO:0000256" key="9">
    <source>
        <dbReference type="PIRSR" id="PIRSR002419-1"/>
    </source>
</evidence>
<keyword evidence="3 10" id="KW-0812">Transmembrane</keyword>
<reference evidence="11" key="2">
    <citation type="submission" date="2025-08" db="UniProtKB">
        <authorList>
            <consortium name="Ensembl"/>
        </authorList>
    </citation>
    <scope>IDENTIFICATION</scope>
</reference>
<protein>
    <recommendedName>
        <fullName evidence="10">Tetraspanin</fullName>
    </recommendedName>
</protein>
<evidence type="ECO:0000256" key="5">
    <source>
        <dbReference type="ARBA" id="ARBA00023136"/>
    </source>
</evidence>
<keyword evidence="9" id="KW-1015">Disulfide bond</keyword>
<dbReference type="GO" id="GO:0012505">
    <property type="term" value="C:endomembrane system"/>
    <property type="evidence" value="ECO:0007669"/>
    <property type="project" value="UniProtKB-SubCell"/>
</dbReference>
<dbReference type="OMA" id="PNGIMEH"/>
<dbReference type="OrthoDB" id="432835at2759"/>
<comment type="subcellular location">
    <subcellularLocation>
        <location evidence="1">Endomembrane system</location>
        <topology evidence="1">Multi-pass membrane protein</topology>
    </subcellularLocation>
    <subcellularLocation>
        <location evidence="10">Membrane</location>
        <topology evidence="10">Multi-pass membrane protein</topology>
    </subcellularLocation>
</comment>
<dbReference type="PANTHER" id="PTHR19282">
    <property type="entry name" value="TETRASPANIN"/>
    <property type="match status" value="1"/>
</dbReference>
<feature type="transmembrane region" description="Helical" evidence="10">
    <location>
        <begin position="198"/>
        <end position="220"/>
    </location>
</feature>
<dbReference type="Ensembl" id="ENSENLT00000038848.1">
    <property type="protein sequence ID" value="ENSENLP00000037832.1"/>
    <property type="gene ID" value="ENSENLG00000016370.1"/>
</dbReference>
<feature type="transmembrane region" description="Helical" evidence="10">
    <location>
        <begin position="55"/>
        <end position="75"/>
    </location>
</feature>
<keyword evidence="12" id="KW-1185">Reference proteome</keyword>
<evidence type="ECO:0000256" key="1">
    <source>
        <dbReference type="ARBA" id="ARBA00004127"/>
    </source>
</evidence>
<evidence type="ECO:0000313" key="11">
    <source>
        <dbReference type="Ensembl" id="ENSENLP00000037832.1"/>
    </source>
</evidence>
<dbReference type="InterPro" id="IPR000301">
    <property type="entry name" value="Tetraspanin_animals"/>
</dbReference>
<reference evidence="11" key="1">
    <citation type="submission" date="2021-04" db="EMBL/GenBank/DDBJ databases">
        <authorList>
            <consortium name="Wellcome Sanger Institute Data Sharing"/>
        </authorList>
    </citation>
    <scope>NUCLEOTIDE SEQUENCE [LARGE SCALE GENOMIC DNA]</scope>
</reference>
<evidence type="ECO:0000256" key="3">
    <source>
        <dbReference type="ARBA" id="ARBA00022692"/>
    </source>
</evidence>
<dbReference type="PRINTS" id="PR00259">
    <property type="entry name" value="TMFOUR"/>
</dbReference>
<evidence type="ECO:0000256" key="8">
    <source>
        <dbReference type="ARBA" id="ARBA00054958"/>
    </source>
</evidence>
<gene>
    <name evidence="11" type="primary">zgc:65811</name>
</gene>
<comment type="subunit">
    <text evidence="7">Interacts with SLC19A2. Interacts with NTRK1/TRKA.</text>
</comment>
<evidence type="ECO:0000256" key="2">
    <source>
        <dbReference type="ARBA" id="ARBA00006840"/>
    </source>
</evidence>
<keyword evidence="5 10" id="KW-0472">Membrane</keyword>
<dbReference type="Gene3D" id="1.10.1450.10">
    <property type="entry name" value="Tetraspanin"/>
    <property type="match status" value="1"/>
</dbReference>
<dbReference type="Proteomes" id="UP000472264">
    <property type="component" value="Chromosome 8"/>
</dbReference>
<accession>A0A665W231</accession>
<feature type="transmembrane region" description="Helical" evidence="10">
    <location>
        <begin position="12"/>
        <end position="35"/>
    </location>
</feature>
<evidence type="ECO:0000256" key="6">
    <source>
        <dbReference type="ARBA" id="ARBA00023180"/>
    </source>
</evidence>
<dbReference type="InterPro" id="IPR018499">
    <property type="entry name" value="Tetraspanin/Peripherin"/>
</dbReference>
<sequence>MALDGCGLACKYILFIFNLIFALVGFAFLGLGLWLRFSNNTRGIFEIETLNSSAFVVGVTVLIVLGTVMLIVVMFGDYGACNEKRYALQVFSVLLALLAGVEIVVGVLAYFRSETVGMNMAEFYTSMYILYVKNGGDPAIGVALTGIHKMLHCCGVTGISVIELAQQTCPKPDGFLEHIAMPNCPGIITSVFESKAPLVMGFFVGTGALLIVALICSMTLRRKISESVSSPQYIVLTHSPSTLPQPSTIVSTSYAYPDPDPVIFTPLTVANIPVAQP</sequence>
<dbReference type="InterPro" id="IPR008952">
    <property type="entry name" value="Tetraspanin_EC2_sf"/>
</dbReference>
<reference evidence="11" key="3">
    <citation type="submission" date="2025-09" db="UniProtKB">
        <authorList>
            <consortium name="Ensembl"/>
        </authorList>
    </citation>
    <scope>IDENTIFICATION</scope>
</reference>
<keyword evidence="6" id="KW-0325">Glycoprotein</keyword>
<evidence type="ECO:0000256" key="7">
    <source>
        <dbReference type="ARBA" id="ARBA00046464"/>
    </source>
</evidence>
<dbReference type="PIRSF" id="PIRSF002419">
    <property type="entry name" value="Tetraspanin"/>
    <property type="match status" value="1"/>
</dbReference>
<dbReference type="AlphaFoldDB" id="A0A665W231"/>
<dbReference type="PANTHER" id="PTHR19282:SF216">
    <property type="entry name" value="TETRASPANIN-1"/>
    <property type="match status" value="1"/>
</dbReference>
<dbReference type="SUPFAM" id="SSF48652">
    <property type="entry name" value="Tetraspanin"/>
    <property type="match status" value="1"/>
</dbReference>
<feature type="disulfide bond" evidence="9">
    <location>
        <begin position="154"/>
        <end position="169"/>
    </location>
</feature>
<keyword evidence="4 10" id="KW-1133">Transmembrane helix</keyword>
<dbReference type="Pfam" id="PF00335">
    <property type="entry name" value="Tetraspanin"/>
    <property type="match status" value="1"/>
</dbReference>
<feature type="transmembrane region" description="Helical" evidence="10">
    <location>
        <begin position="87"/>
        <end position="111"/>
    </location>
</feature>